<evidence type="ECO:0000313" key="2">
    <source>
        <dbReference type="EMBL" id="AOT58773.1"/>
    </source>
</evidence>
<evidence type="ECO:0000256" key="1">
    <source>
        <dbReference type="SAM" id="MobiDB-lite"/>
    </source>
</evidence>
<evidence type="ECO:0000313" key="3">
    <source>
        <dbReference type="Proteomes" id="UP000095349"/>
    </source>
</evidence>
<feature type="compositionally biased region" description="Basic and acidic residues" evidence="1">
    <location>
        <begin position="65"/>
        <end position="75"/>
    </location>
</feature>
<accession>A0A1D8G026</accession>
<protein>
    <submittedName>
        <fullName evidence="2">Uncharacterized protein</fullName>
    </submittedName>
</protein>
<dbReference type="EMBL" id="CP017316">
    <property type="protein sequence ID" value="AOT58773.1"/>
    <property type="molecule type" value="Genomic_DNA"/>
</dbReference>
<dbReference type="KEGG" id="srn:A4G23_01592"/>
<proteinExistence type="predicted"/>
<sequence>MGTTVPAGPRAVTRVSARLARRGGTGCRRAGPSGCPPEPPVPSGAQPPTVSAARGSPRSRWGSRGLREVRRERQQPTRRVAR</sequence>
<keyword evidence="3" id="KW-1185">Reference proteome</keyword>
<gene>
    <name evidence="2" type="ORF">A4G23_01592</name>
</gene>
<dbReference type="AlphaFoldDB" id="A0A1D8G026"/>
<dbReference type="Proteomes" id="UP000095349">
    <property type="component" value="Chromosome"/>
</dbReference>
<feature type="region of interest" description="Disordered" evidence="1">
    <location>
        <begin position="1"/>
        <end position="82"/>
    </location>
</feature>
<organism evidence="2 3">
    <name type="scientific">Streptomyces rubrolavendulae</name>
    <dbReference type="NCBI Taxonomy" id="285473"/>
    <lineage>
        <taxon>Bacteria</taxon>
        <taxon>Bacillati</taxon>
        <taxon>Actinomycetota</taxon>
        <taxon>Actinomycetes</taxon>
        <taxon>Kitasatosporales</taxon>
        <taxon>Streptomycetaceae</taxon>
        <taxon>Streptomyces</taxon>
    </lineage>
</organism>
<feature type="compositionally biased region" description="Low complexity" evidence="1">
    <location>
        <begin position="54"/>
        <end position="64"/>
    </location>
</feature>
<name>A0A1D8G026_9ACTN</name>
<reference evidence="2 3" key="1">
    <citation type="submission" date="2016-09" db="EMBL/GenBank/DDBJ databases">
        <title>Streptomyces rubrolavendulae MJM4426 Genome sequencing and assembly.</title>
        <authorList>
            <person name="Kim J.-G."/>
        </authorList>
    </citation>
    <scope>NUCLEOTIDE SEQUENCE [LARGE SCALE GENOMIC DNA]</scope>
    <source>
        <strain evidence="2 3">MJM4426</strain>
    </source>
</reference>